<dbReference type="InterPro" id="IPR058593">
    <property type="entry name" value="ARB_07466-like_C"/>
</dbReference>
<dbReference type="Proteomes" id="UP000622552">
    <property type="component" value="Unassembled WGS sequence"/>
</dbReference>
<name>A0A8J7GVS1_9ACTN</name>
<dbReference type="AlphaFoldDB" id="A0A8J7GVS1"/>
<sequence>MSTFTKRILPLALGVALVGGLIAGVAGTSFAQGDSTALSASHSESVADLTADAETDRIAAEALAAAKPVPCPARTTAKMCTLYRAALTASTAGKYKWDSIGCYRQDRLPYHPEGRACDLVYGTIGRRAAGDNLSDGTAMKNWLVKNHTKYKIDHIIWRGVIYSPNGNWKGHPQPNCNSGKITECHYDHVHVAVVR</sequence>
<comment type="caution">
    <text evidence="2">The sequence shown here is derived from an EMBL/GenBank/DDBJ whole genome shotgun (WGS) entry which is preliminary data.</text>
</comment>
<reference evidence="2" key="1">
    <citation type="submission" date="2020-11" db="EMBL/GenBank/DDBJ databases">
        <title>Sequencing the genomes of 1000 actinobacteria strains.</title>
        <authorList>
            <person name="Klenk H.-P."/>
        </authorList>
    </citation>
    <scope>NUCLEOTIDE SEQUENCE</scope>
    <source>
        <strain evidence="2">DSM 45356</strain>
    </source>
</reference>
<evidence type="ECO:0000313" key="3">
    <source>
        <dbReference type="Proteomes" id="UP000622552"/>
    </source>
</evidence>
<dbReference type="RefSeq" id="WP_197006150.1">
    <property type="nucleotide sequence ID" value="NZ_BONS01000008.1"/>
</dbReference>
<proteinExistence type="predicted"/>
<organism evidence="2 3">
    <name type="scientific">Longispora fulva</name>
    <dbReference type="NCBI Taxonomy" id="619741"/>
    <lineage>
        <taxon>Bacteria</taxon>
        <taxon>Bacillati</taxon>
        <taxon>Actinomycetota</taxon>
        <taxon>Actinomycetes</taxon>
        <taxon>Micromonosporales</taxon>
        <taxon>Micromonosporaceae</taxon>
        <taxon>Longispora</taxon>
    </lineage>
</organism>
<dbReference type="Pfam" id="PF26571">
    <property type="entry name" value="VldE"/>
    <property type="match status" value="1"/>
</dbReference>
<feature type="domain" description="ARB-07466-like C-terminal" evidence="1">
    <location>
        <begin position="75"/>
        <end position="186"/>
    </location>
</feature>
<dbReference type="EMBL" id="JADOUF010000001">
    <property type="protein sequence ID" value="MBG6139499.1"/>
    <property type="molecule type" value="Genomic_DNA"/>
</dbReference>
<keyword evidence="3" id="KW-1185">Reference proteome</keyword>
<gene>
    <name evidence="2" type="ORF">IW245_005693</name>
</gene>
<accession>A0A8J7GVS1</accession>
<evidence type="ECO:0000313" key="2">
    <source>
        <dbReference type="EMBL" id="MBG6139499.1"/>
    </source>
</evidence>
<protein>
    <recommendedName>
        <fullName evidence="1">ARB-07466-like C-terminal domain-containing protein</fullName>
    </recommendedName>
</protein>
<evidence type="ECO:0000259" key="1">
    <source>
        <dbReference type="Pfam" id="PF26571"/>
    </source>
</evidence>